<dbReference type="InterPro" id="IPR027417">
    <property type="entry name" value="P-loop_NTPase"/>
</dbReference>
<evidence type="ECO:0000256" key="4">
    <source>
        <dbReference type="ARBA" id="ARBA00022840"/>
    </source>
</evidence>
<dbReference type="InterPro" id="IPR003593">
    <property type="entry name" value="AAA+_ATPase"/>
</dbReference>
<protein>
    <submittedName>
        <fullName evidence="6">ABC transporter ATP-binding protein</fullName>
    </submittedName>
</protein>
<dbReference type="AlphaFoldDB" id="A0A6C2C5R3"/>
<accession>A0A6C2C5R3</accession>
<dbReference type="Gene3D" id="3.40.50.300">
    <property type="entry name" value="P-loop containing nucleotide triphosphate hydrolases"/>
    <property type="match status" value="1"/>
</dbReference>
<dbReference type="PANTHER" id="PTHR42711">
    <property type="entry name" value="ABC TRANSPORTER ATP-BINDING PROTEIN"/>
    <property type="match status" value="1"/>
</dbReference>
<dbReference type="SMART" id="SM00382">
    <property type="entry name" value="AAA"/>
    <property type="match status" value="1"/>
</dbReference>
<keyword evidence="4 6" id="KW-0067">ATP-binding</keyword>
<keyword evidence="7" id="KW-1185">Reference proteome</keyword>
<dbReference type="PROSITE" id="PS50893">
    <property type="entry name" value="ABC_TRANSPORTER_2"/>
    <property type="match status" value="1"/>
</dbReference>
<sequence length="288" mass="32423">MATAIRAKGLTKRFGDFTAVKDVNLEIEAGKFIAFLGPNGAGKSTAINMLTTLDKMTAGKVEINGFDIEKQKKQAREAIGLVFQKSVLSKELTVNQNLLLTQRLVHASDQYTQKMIETFQLKALGNRKVGKLSGGQRRRVDIVNALLSRPKILFLDEPTTALDIQTRSLIWEALAELRRDQEMTVFLTTHYLEEAEQSDQIYILDRGEILAQGSAAELEEQYTTNLLTVFDGHFIAPVHWVKQADQYLIDDTQAMLKELIKQKVNKFSYRQGTLDDVFVTLTGKEVRA</sequence>
<evidence type="ECO:0000313" key="7">
    <source>
        <dbReference type="Proteomes" id="UP000371977"/>
    </source>
</evidence>
<evidence type="ECO:0000256" key="1">
    <source>
        <dbReference type="ARBA" id="ARBA00005417"/>
    </source>
</evidence>
<dbReference type="PANTHER" id="PTHR42711:SF5">
    <property type="entry name" value="ABC TRANSPORTER ATP-BINDING PROTEIN NATA"/>
    <property type="match status" value="1"/>
</dbReference>
<evidence type="ECO:0000259" key="5">
    <source>
        <dbReference type="PROSITE" id="PS50893"/>
    </source>
</evidence>
<evidence type="ECO:0000256" key="2">
    <source>
        <dbReference type="ARBA" id="ARBA00022448"/>
    </source>
</evidence>
<dbReference type="InterPro" id="IPR003439">
    <property type="entry name" value="ABC_transporter-like_ATP-bd"/>
</dbReference>
<evidence type="ECO:0000256" key="3">
    <source>
        <dbReference type="ARBA" id="ARBA00022741"/>
    </source>
</evidence>
<dbReference type="Proteomes" id="UP000371977">
    <property type="component" value="Unassembled WGS sequence"/>
</dbReference>
<dbReference type="Pfam" id="PF00005">
    <property type="entry name" value="ABC_tran"/>
    <property type="match status" value="1"/>
</dbReference>
<comment type="caution">
    <text evidence="6">The sequence shown here is derived from an EMBL/GenBank/DDBJ whole genome shotgun (WGS) entry which is preliminary data.</text>
</comment>
<keyword evidence="3" id="KW-0547">Nucleotide-binding</keyword>
<proteinExistence type="inferred from homology"/>
<dbReference type="OrthoDB" id="9804819at2"/>
<keyword evidence="2" id="KW-0813">Transport</keyword>
<reference evidence="6 7" key="1">
    <citation type="submission" date="2019-01" db="EMBL/GenBank/DDBJ databases">
        <title>Weissella sp. nov., a novel lactic acid bacterium isolated from animal feces.</title>
        <authorList>
            <person name="Wang L.-T."/>
        </authorList>
    </citation>
    <scope>NUCLEOTIDE SEQUENCE [LARGE SCALE GENOMIC DNA]</scope>
    <source>
        <strain evidence="6 7">8H-2</strain>
    </source>
</reference>
<evidence type="ECO:0000313" key="6">
    <source>
        <dbReference type="EMBL" id="TYC49092.1"/>
    </source>
</evidence>
<gene>
    <name evidence="6" type="ORF">ESZ50_07550</name>
</gene>
<dbReference type="GO" id="GO:0005524">
    <property type="term" value="F:ATP binding"/>
    <property type="evidence" value="ECO:0007669"/>
    <property type="project" value="UniProtKB-KW"/>
</dbReference>
<dbReference type="InterPro" id="IPR050763">
    <property type="entry name" value="ABC_transporter_ATP-binding"/>
</dbReference>
<dbReference type="SUPFAM" id="SSF52540">
    <property type="entry name" value="P-loop containing nucleoside triphosphate hydrolases"/>
    <property type="match status" value="1"/>
</dbReference>
<dbReference type="GO" id="GO:0016887">
    <property type="term" value="F:ATP hydrolysis activity"/>
    <property type="evidence" value="ECO:0007669"/>
    <property type="project" value="InterPro"/>
</dbReference>
<comment type="similarity">
    <text evidence="1">Belongs to the ABC transporter superfamily.</text>
</comment>
<dbReference type="PROSITE" id="PS00211">
    <property type="entry name" value="ABC_TRANSPORTER_1"/>
    <property type="match status" value="1"/>
</dbReference>
<dbReference type="InterPro" id="IPR017871">
    <property type="entry name" value="ABC_transporter-like_CS"/>
</dbReference>
<organism evidence="6 7">
    <name type="scientific">Weissella muntiaci</name>
    <dbReference type="NCBI Taxonomy" id="2508881"/>
    <lineage>
        <taxon>Bacteria</taxon>
        <taxon>Bacillati</taxon>
        <taxon>Bacillota</taxon>
        <taxon>Bacilli</taxon>
        <taxon>Lactobacillales</taxon>
        <taxon>Lactobacillaceae</taxon>
        <taxon>Weissella</taxon>
    </lineage>
</organism>
<dbReference type="EMBL" id="SDGZ01000015">
    <property type="protein sequence ID" value="TYC49092.1"/>
    <property type="molecule type" value="Genomic_DNA"/>
</dbReference>
<dbReference type="RefSeq" id="WP_148622954.1">
    <property type="nucleotide sequence ID" value="NZ_SDGZ01000015.1"/>
</dbReference>
<name>A0A6C2C5R3_9LACO</name>
<feature type="domain" description="ABC transporter" evidence="5">
    <location>
        <begin position="5"/>
        <end position="231"/>
    </location>
</feature>